<evidence type="ECO:0000313" key="3">
    <source>
        <dbReference type="EMBL" id="KAK3486898.1"/>
    </source>
</evidence>
<reference evidence="3 4" key="1">
    <citation type="journal article" date="2023" name="Mol. Phylogenet. Evol.">
        <title>Genome-scale phylogeny and comparative genomics of the fungal order Sordariales.</title>
        <authorList>
            <person name="Hensen N."/>
            <person name="Bonometti L."/>
            <person name="Westerberg I."/>
            <person name="Brannstrom I.O."/>
            <person name="Guillou S."/>
            <person name="Cros-Aarteil S."/>
            <person name="Calhoun S."/>
            <person name="Haridas S."/>
            <person name="Kuo A."/>
            <person name="Mondo S."/>
            <person name="Pangilinan J."/>
            <person name="Riley R."/>
            <person name="LaButti K."/>
            <person name="Andreopoulos B."/>
            <person name="Lipzen A."/>
            <person name="Chen C."/>
            <person name="Yan M."/>
            <person name="Daum C."/>
            <person name="Ng V."/>
            <person name="Clum A."/>
            <person name="Steindorff A."/>
            <person name="Ohm R.A."/>
            <person name="Martin F."/>
            <person name="Silar P."/>
            <person name="Natvig D.O."/>
            <person name="Lalanne C."/>
            <person name="Gautier V."/>
            <person name="Ament-Velasquez S.L."/>
            <person name="Kruys A."/>
            <person name="Hutchinson M.I."/>
            <person name="Powell A.J."/>
            <person name="Barry K."/>
            <person name="Miller A.N."/>
            <person name="Grigoriev I.V."/>
            <person name="Debuchy R."/>
            <person name="Gladieux P."/>
            <person name="Hiltunen Thoren M."/>
            <person name="Johannesson H."/>
        </authorList>
    </citation>
    <scope>NUCLEOTIDE SEQUENCE [LARGE SCALE GENOMIC DNA]</scope>
    <source>
        <strain evidence="3 4">FGSC 10403</strain>
    </source>
</reference>
<dbReference type="AlphaFoldDB" id="A0AAJ0I102"/>
<name>A0AAJ0I102_9PEZI</name>
<evidence type="ECO:0000256" key="2">
    <source>
        <dbReference type="SAM" id="Phobius"/>
    </source>
</evidence>
<feature type="compositionally biased region" description="Basic and acidic residues" evidence="1">
    <location>
        <begin position="111"/>
        <end position="123"/>
    </location>
</feature>
<keyword evidence="4" id="KW-1185">Reference proteome</keyword>
<feature type="region of interest" description="Disordered" evidence="1">
    <location>
        <begin position="28"/>
        <end position="123"/>
    </location>
</feature>
<accession>A0AAJ0I102</accession>
<dbReference type="GeneID" id="87875389"/>
<proteinExistence type="predicted"/>
<dbReference type="RefSeq" id="XP_062689455.1">
    <property type="nucleotide sequence ID" value="XM_062837767.1"/>
</dbReference>
<protein>
    <submittedName>
        <fullName evidence="3">Uncharacterized protein</fullName>
    </submittedName>
</protein>
<keyword evidence="2" id="KW-0812">Transmembrane</keyword>
<feature type="compositionally biased region" description="Basic and acidic residues" evidence="1">
    <location>
        <begin position="39"/>
        <end position="54"/>
    </location>
</feature>
<keyword evidence="2" id="KW-0472">Membrane</keyword>
<evidence type="ECO:0000313" key="4">
    <source>
        <dbReference type="Proteomes" id="UP001285908"/>
    </source>
</evidence>
<keyword evidence="2" id="KW-1133">Transmembrane helix</keyword>
<comment type="caution">
    <text evidence="3">The sequence shown here is derived from an EMBL/GenBank/DDBJ whole genome shotgun (WGS) entry which is preliminary data.</text>
</comment>
<dbReference type="Proteomes" id="UP001285908">
    <property type="component" value="Unassembled WGS sequence"/>
</dbReference>
<gene>
    <name evidence="3" type="ORF">B0T23DRAFT_388635</name>
</gene>
<feature type="compositionally biased region" description="Basic and acidic residues" evidence="1">
    <location>
        <begin position="68"/>
        <end position="82"/>
    </location>
</feature>
<organism evidence="3 4">
    <name type="scientific">Neurospora hispaniola</name>
    <dbReference type="NCBI Taxonomy" id="588809"/>
    <lineage>
        <taxon>Eukaryota</taxon>
        <taxon>Fungi</taxon>
        <taxon>Dikarya</taxon>
        <taxon>Ascomycota</taxon>
        <taxon>Pezizomycotina</taxon>
        <taxon>Sordariomycetes</taxon>
        <taxon>Sordariomycetidae</taxon>
        <taxon>Sordariales</taxon>
        <taxon>Sordariaceae</taxon>
        <taxon>Neurospora</taxon>
    </lineage>
</organism>
<sequence>MSTAANYLRARAVPISIAAGLGGIFWWQTRGGKTQPRGVSEKHSATDTGNRDISETLQKMGGTGGPAARKEPLAEDPKDTRVISHSPGAYTKRTPAKTGTEPEGEQSTGAGRRDTKDYGGNKV</sequence>
<feature type="transmembrane region" description="Helical" evidence="2">
    <location>
        <begin position="6"/>
        <end position="27"/>
    </location>
</feature>
<dbReference type="EMBL" id="JAULSX010000008">
    <property type="protein sequence ID" value="KAK3486898.1"/>
    <property type="molecule type" value="Genomic_DNA"/>
</dbReference>
<evidence type="ECO:0000256" key="1">
    <source>
        <dbReference type="SAM" id="MobiDB-lite"/>
    </source>
</evidence>